<feature type="transmembrane region" description="Helical" evidence="5">
    <location>
        <begin position="133"/>
        <end position="152"/>
    </location>
</feature>
<name>A0A1V0TYP3_9ACTN</name>
<dbReference type="Proteomes" id="UP000192726">
    <property type="component" value="Chromosome"/>
</dbReference>
<feature type="transmembrane region" description="Helical" evidence="5">
    <location>
        <begin position="106"/>
        <end position="126"/>
    </location>
</feature>
<evidence type="ECO:0008006" key="8">
    <source>
        <dbReference type="Google" id="ProtNLM"/>
    </source>
</evidence>
<evidence type="ECO:0000313" key="6">
    <source>
        <dbReference type="EMBL" id="ARF58031.1"/>
    </source>
</evidence>
<gene>
    <name evidence="6" type="ORF">B1H19_31010</name>
</gene>
<organism evidence="6 7">
    <name type="scientific">Streptomyces gilvosporeus</name>
    <dbReference type="NCBI Taxonomy" id="553510"/>
    <lineage>
        <taxon>Bacteria</taxon>
        <taxon>Bacillati</taxon>
        <taxon>Actinomycetota</taxon>
        <taxon>Actinomycetes</taxon>
        <taxon>Kitasatosporales</taxon>
        <taxon>Streptomycetaceae</taxon>
        <taxon>Streptomyces</taxon>
    </lineage>
</organism>
<dbReference type="OrthoDB" id="4377071at2"/>
<keyword evidence="3 5" id="KW-1133">Transmembrane helix</keyword>
<protein>
    <recommendedName>
        <fullName evidence="8">DoxX family protein</fullName>
    </recommendedName>
</protein>
<evidence type="ECO:0000256" key="5">
    <source>
        <dbReference type="SAM" id="Phobius"/>
    </source>
</evidence>
<reference evidence="6 7" key="1">
    <citation type="submission" date="2017-04" db="EMBL/GenBank/DDBJ databases">
        <title>Complete Genome Sequence of Streptomyces gilvosporeus F607, a Capable Producer of Natamycin.</title>
        <authorList>
            <person name="Zong G."/>
            <person name="Zhong C."/>
            <person name="Fu J."/>
            <person name="Qin R."/>
            <person name="Cao G."/>
        </authorList>
    </citation>
    <scope>NUCLEOTIDE SEQUENCE [LARGE SCALE GENOMIC DNA]</scope>
    <source>
        <strain evidence="6 7">F607</strain>
    </source>
</reference>
<dbReference type="EMBL" id="CP020569">
    <property type="protein sequence ID" value="ARF58031.1"/>
    <property type="molecule type" value="Genomic_DNA"/>
</dbReference>
<proteinExistence type="predicted"/>
<keyword evidence="4 5" id="KW-0472">Membrane</keyword>
<dbReference type="AlphaFoldDB" id="A0A1V0TYP3"/>
<sequence length="155" mass="16794">MPERRSSVRVSRIAAPSRPLNVPSARRTQIRTLEGVAAVIQPWWPLAGLAVIHLADAAMCLKPVGFIRDCLRDVGFPRRFWPLLPLMKTATAAGLVAGIWSTPLAVLTSAAVVCYFLTAVGMHIRARDLGRNLFLNASGMLVLSTATFVFALQTA</sequence>
<evidence type="ECO:0000313" key="7">
    <source>
        <dbReference type="Proteomes" id="UP000192726"/>
    </source>
</evidence>
<dbReference type="STRING" id="553510.B1H19_31010"/>
<accession>A0A1V0TYP3</accession>
<dbReference type="Pfam" id="PF13564">
    <property type="entry name" value="DoxX_2"/>
    <property type="match status" value="1"/>
</dbReference>
<keyword evidence="2 5" id="KW-0812">Transmembrane</keyword>
<evidence type="ECO:0000256" key="1">
    <source>
        <dbReference type="ARBA" id="ARBA00004141"/>
    </source>
</evidence>
<comment type="subcellular location">
    <subcellularLocation>
        <location evidence="1">Membrane</location>
        <topology evidence="1">Multi-pass membrane protein</topology>
    </subcellularLocation>
</comment>
<dbReference type="GO" id="GO:0016020">
    <property type="term" value="C:membrane"/>
    <property type="evidence" value="ECO:0007669"/>
    <property type="project" value="UniProtKB-SubCell"/>
</dbReference>
<evidence type="ECO:0000256" key="2">
    <source>
        <dbReference type="ARBA" id="ARBA00022692"/>
    </source>
</evidence>
<evidence type="ECO:0000256" key="4">
    <source>
        <dbReference type="ARBA" id="ARBA00023136"/>
    </source>
</evidence>
<dbReference type="InterPro" id="IPR032808">
    <property type="entry name" value="DoxX"/>
</dbReference>
<dbReference type="KEGG" id="sgv:B1H19_31010"/>
<keyword evidence="7" id="KW-1185">Reference proteome</keyword>
<evidence type="ECO:0000256" key="3">
    <source>
        <dbReference type="ARBA" id="ARBA00022989"/>
    </source>
</evidence>